<evidence type="ECO:0000313" key="12">
    <source>
        <dbReference type="EMBL" id="WDE01854.1"/>
    </source>
</evidence>
<keyword evidence="6" id="KW-0862">Zinc</keyword>
<evidence type="ECO:0000313" key="13">
    <source>
        <dbReference type="Proteomes" id="UP000032568"/>
    </source>
</evidence>
<dbReference type="InterPro" id="IPR050072">
    <property type="entry name" value="Peptidase_M20A"/>
</dbReference>
<dbReference type="Pfam" id="PF07687">
    <property type="entry name" value="M20_dimer"/>
    <property type="match status" value="1"/>
</dbReference>
<evidence type="ECO:0000256" key="9">
    <source>
        <dbReference type="ARBA" id="ARBA00023285"/>
    </source>
</evidence>
<dbReference type="InterPro" id="IPR036264">
    <property type="entry name" value="Bact_exopeptidase_dim_dom"/>
</dbReference>
<dbReference type="Pfam" id="PF01546">
    <property type="entry name" value="Peptidase_M20"/>
    <property type="match status" value="1"/>
</dbReference>
<dbReference type="InterPro" id="IPR010964">
    <property type="entry name" value="M20A_pepV-rel"/>
</dbReference>
<feature type="chain" id="PRO_5041991993" evidence="10">
    <location>
        <begin position="24"/>
        <end position="502"/>
    </location>
</feature>
<keyword evidence="3" id="KW-0645">Protease</keyword>
<proteinExistence type="inferred from homology"/>
<evidence type="ECO:0000256" key="7">
    <source>
        <dbReference type="ARBA" id="ARBA00022997"/>
    </source>
</evidence>
<dbReference type="Gene3D" id="3.40.630.10">
    <property type="entry name" value="Zn peptidases"/>
    <property type="match status" value="1"/>
</dbReference>
<dbReference type="AlphaFoldDB" id="A0AAE9YWX3"/>
<dbReference type="EMBL" id="CP059735">
    <property type="protein sequence ID" value="WDE01854.1"/>
    <property type="molecule type" value="Genomic_DNA"/>
</dbReference>
<feature type="signal peptide" evidence="10">
    <location>
        <begin position="1"/>
        <end position="23"/>
    </location>
</feature>
<dbReference type="GO" id="GO:0016805">
    <property type="term" value="F:dipeptidase activity"/>
    <property type="evidence" value="ECO:0007669"/>
    <property type="project" value="UniProtKB-KW"/>
</dbReference>
<dbReference type="GO" id="GO:0008270">
    <property type="term" value="F:zinc ion binding"/>
    <property type="evidence" value="ECO:0007669"/>
    <property type="project" value="InterPro"/>
</dbReference>
<dbReference type="NCBIfam" id="NF004809">
    <property type="entry name" value="PRK06156.1"/>
    <property type="match status" value="1"/>
</dbReference>
<evidence type="ECO:0000256" key="1">
    <source>
        <dbReference type="ARBA" id="ARBA00001947"/>
    </source>
</evidence>
<evidence type="ECO:0000256" key="10">
    <source>
        <dbReference type="SAM" id="SignalP"/>
    </source>
</evidence>
<keyword evidence="7" id="KW-0224">Dipeptidase</keyword>
<evidence type="ECO:0000256" key="2">
    <source>
        <dbReference type="ARBA" id="ARBA00006247"/>
    </source>
</evidence>
<keyword evidence="8" id="KW-0482">Metalloprotease</keyword>
<keyword evidence="4" id="KW-0479">Metal-binding</keyword>
<evidence type="ECO:0000259" key="11">
    <source>
        <dbReference type="Pfam" id="PF07687"/>
    </source>
</evidence>
<keyword evidence="9" id="KW-0170">Cobalt</keyword>
<dbReference type="GO" id="GO:0006526">
    <property type="term" value="P:L-arginine biosynthetic process"/>
    <property type="evidence" value="ECO:0007669"/>
    <property type="project" value="TreeGrafter"/>
</dbReference>
<dbReference type="NCBIfam" id="TIGR01887">
    <property type="entry name" value="dipeptidaselike"/>
    <property type="match status" value="1"/>
</dbReference>
<keyword evidence="10" id="KW-0732">Signal</keyword>
<reference evidence="12 13" key="1">
    <citation type="journal article" date="2015" name="Genome Announc.">
        <title>Draft Genome Sequences of Marine Isolates of Thalassomonas viridans and Thalassomonas actiniarum.</title>
        <authorList>
            <person name="Olonade I."/>
            <person name="van Zyl L.J."/>
            <person name="Trindade M."/>
        </authorList>
    </citation>
    <scope>NUCLEOTIDE SEQUENCE [LARGE SCALE GENOMIC DNA]</scope>
    <source>
        <strain evidence="12 13">A5K-106</strain>
    </source>
</reference>
<dbReference type="SUPFAM" id="SSF53187">
    <property type="entry name" value="Zn-dependent exopeptidases"/>
    <property type="match status" value="1"/>
</dbReference>
<evidence type="ECO:0000256" key="4">
    <source>
        <dbReference type="ARBA" id="ARBA00022723"/>
    </source>
</evidence>
<keyword evidence="5" id="KW-0378">Hydrolase</keyword>
<dbReference type="GO" id="GO:0006508">
    <property type="term" value="P:proteolysis"/>
    <property type="evidence" value="ECO:0007669"/>
    <property type="project" value="UniProtKB-KW"/>
</dbReference>
<evidence type="ECO:0000256" key="5">
    <source>
        <dbReference type="ARBA" id="ARBA00022801"/>
    </source>
</evidence>
<evidence type="ECO:0000256" key="8">
    <source>
        <dbReference type="ARBA" id="ARBA00023049"/>
    </source>
</evidence>
<dbReference type="Proteomes" id="UP000032568">
    <property type="component" value="Chromosome"/>
</dbReference>
<comment type="similarity">
    <text evidence="2">Belongs to the peptidase M20A family.</text>
</comment>
<dbReference type="GO" id="GO:0008237">
    <property type="term" value="F:metallopeptidase activity"/>
    <property type="evidence" value="ECO:0007669"/>
    <property type="project" value="UniProtKB-KW"/>
</dbReference>
<dbReference type="Gene3D" id="3.30.70.360">
    <property type="match status" value="2"/>
</dbReference>
<dbReference type="InterPro" id="IPR011650">
    <property type="entry name" value="Peptidase_M20_dimer"/>
</dbReference>
<accession>A0AAE9YWX3</accession>
<evidence type="ECO:0000256" key="3">
    <source>
        <dbReference type="ARBA" id="ARBA00022670"/>
    </source>
</evidence>
<evidence type="ECO:0000256" key="6">
    <source>
        <dbReference type="ARBA" id="ARBA00022833"/>
    </source>
</evidence>
<dbReference type="KEGG" id="tact:SG35_011240"/>
<gene>
    <name evidence="12" type="ORF">SG35_011240</name>
</gene>
<dbReference type="PANTHER" id="PTHR43808:SF31">
    <property type="entry name" value="N-ACETYL-L-CITRULLINE DEACETYLASE"/>
    <property type="match status" value="1"/>
</dbReference>
<reference evidence="12 13" key="2">
    <citation type="journal article" date="2022" name="Mar. Drugs">
        <title>Bioassay-Guided Fractionation Leads to the Detection of Cholic Acid Generated by the Rare Thalassomonas sp.</title>
        <authorList>
            <person name="Pheiffer F."/>
            <person name="Schneider Y.K."/>
            <person name="Hansen E.H."/>
            <person name="Andersen J.H."/>
            <person name="Isaksson J."/>
            <person name="Busche T."/>
            <person name="R C."/>
            <person name="Kalinowski J."/>
            <person name="Zyl L.V."/>
            <person name="Trindade M."/>
        </authorList>
    </citation>
    <scope>NUCLEOTIDE SEQUENCE [LARGE SCALE GENOMIC DNA]</scope>
    <source>
        <strain evidence="12 13">A5K-106</strain>
    </source>
</reference>
<comment type="cofactor">
    <cofactor evidence="1">
        <name>Zn(2+)</name>
        <dbReference type="ChEBI" id="CHEBI:29105"/>
    </cofactor>
</comment>
<dbReference type="InterPro" id="IPR002933">
    <property type="entry name" value="Peptidase_M20"/>
</dbReference>
<feature type="domain" description="Peptidase M20 dimerisation" evidence="11">
    <location>
        <begin position="287"/>
        <end position="398"/>
    </location>
</feature>
<keyword evidence="13" id="KW-1185">Reference proteome</keyword>
<organism evidence="12 13">
    <name type="scientific">Thalassomonas actiniarum</name>
    <dbReference type="NCBI Taxonomy" id="485447"/>
    <lineage>
        <taxon>Bacteria</taxon>
        <taxon>Pseudomonadati</taxon>
        <taxon>Pseudomonadota</taxon>
        <taxon>Gammaproteobacteria</taxon>
        <taxon>Alteromonadales</taxon>
        <taxon>Colwelliaceae</taxon>
        <taxon>Thalassomonas</taxon>
    </lineage>
</organism>
<dbReference type="SUPFAM" id="SSF55031">
    <property type="entry name" value="Bacterial exopeptidase dimerisation domain"/>
    <property type="match status" value="1"/>
</dbReference>
<dbReference type="GO" id="GO:0008777">
    <property type="term" value="F:acetylornithine deacetylase activity"/>
    <property type="evidence" value="ECO:0007669"/>
    <property type="project" value="TreeGrafter"/>
</dbReference>
<dbReference type="PANTHER" id="PTHR43808">
    <property type="entry name" value="ACETYLORNITHINE DEACETYLASE"/>
    <property type="match status" value="1"/>
</dbReference>
<protein>
    <submittedName>
        <fullName evidence="12">Dipeptidase</fullName>
    </submittedName>
</protein>
<name>A0AAE9YWX3_9GAMM</name>
<sequence length="502" mass="54465">MRRFSTGAWLLGCALSLSPYVQANTVSALADKTARYAVETYYDDMVNSLGELVKFNTVAREGIPVFDNPAHKAFKAELARQARALGLDYTDHGAVVVIGLGKGRERFGIVTHGDVQPADATKWAKSPFELDMTSEPGNIIGRGTEDDKGPISSALYAMKAIKDAGISLSKRIELYVYMAEESDWAPLEDFIKGHELPGVNITLDSEYPIVTAEKGYGSIEMTFPDKKVTGHSPYLSRFSGGFFGSQIPEDAAAVIENADAALVKRLKAKAADDKKLAFAFSAKGQQLTIKASGTSAHSSKPEFGVNAITHLAALLADIRWPNNASGALVNFVNDYLGTGLYGKKFGNIAYRDDFMGPMTVQPTVLKQAGDGIALNINLRRPQGKSTRQLEHEIKTALDNWQQTNKAALLNISTSISEPFVQKNAPHANTLLSVFSHYTGMKNPQPIAIGGSTNSKLFPNAVSFGPSMPGKVYSGHSEHEFISEEQFKLNLKMYTAVMIELAK</sequence>